<dbReference type="Proteomes" id="UP001287356">
    <property type="component" value="Unassembled WGS sequence"/>
</dbReference>
<reference evidence="2" key="1">
    <citation type="journal article" date="2023" name="Mol. Phylogenet. Evol.">
        <title>Genome-scale phylogeny and comparative genomics of the fungal order Sordariales.</title>
        <authorList>
            <person name="Hensen N."/>
            <person name="Bonometti L."/>
            <person name="Westerberg I."/>
            <person name="Brannstrom I.O."/>
            <person name="Guillou S."/>
            <person name="Cros-Aarteil S."/>
            <person name="Calhoun S."/>
            <person name="Haridas S."/>
            <person name="Kuo A."/>
            <person name="Mondo S."/>
            <person name="Pangilinan J."/>
            <person name="Riley R."/>
            <person name="LaButti K."/>
            <person name="Andreopoulos B."/>
            <person name="Lipzen A."/>
            <person name="Chen C."/>
            <person name="Yan M."/>
            <person name="Daum C."/>
            <person name="Ng V."/>
            <person name="Clum A."/>
            <person name="Steindorff A."/>
            <person name="Ohm R.A."/>
            <person name="Martin F."/>
            <person name="Silar P."/>
            <person name="Natvig D.O."/>
            <person name="Lalanne C."/>
            <person name="Gautier V."/>
            <person name="Ament-Velasquez S.L."/>
            <person name="Kruys A."/>
            <person name="Hutchinson M.I."/>
            <person name="Powell A.J."/>
            <person name="Barry K."/>
            <person name="Miller A.N."/>
            <person name="Grigoriev I.V."/>
            <person name="Debuchy R."/>
            <person name="Gladieux P."/>
            <person name="Hiltunen Thoren M."/>
            <person name="Johannesson H."/>
        </authorList>
    </citation>
    <scope>NUCLEOTIDE SEQUENCE</scope>
    <source>
        <strain evidence="2">CBS 958.72</strain>
    </source>
</reference>
<protein>
    <recommendedName>
        <fullName evidence="1">Tc toxin complex TcA C-terminal TcB-binding domain-containing protein</fullName>
    </recommendedName>
</protein>
<gene>
    <name evidence="2" type="ORF">B0T24DRAFT_685854</name>
</gene>
<evidence type="ECO:0000313" key="2">
    <source>
        <dbReference type="EMBL" id="KAK3382097.1"/>
    </source>
</evidence>
<dbReference type="InterPro" id="IPR040840">
    <property type="entry name" value="TcA_TcB_BD"/>
</dbReference>
<dbReference type="Pfam" id="PF18276">
    <property type="entry name" value="TcA_TcB_BD"/>
    <property type="match status" value="1"/>
</dbReference>
<accession>A0AAE0NIE1</accession>
<reference evidence="2" key="2">
    <citation type="submission" date="2023-06" db="EMBL/GenBank/DDBJ databases">
        <authorList>
            <consortium name="Lawrence Berkeley National Laboratory"/>
            <person name="Haridas S."/>
            <person name="Hensen N."/>
            <person name="Bonometti L."/>
            <person name="Westerberg I."/>
            <person name="Brannstrom I.O."/>
            <person name="Guillou S."/>
            <person name="Cros-Aarteil S."/>
            <person name="Calhoun S."/>
            <person name="Kuo A."/>
            <person name="Mondo S."/>
            <person name="Pangilinan J."/>
            <person name="Riley R."/>
            <person name="Labutti K."/>
            <person name="Andreopoulos B."/>
            <person name="Lipzen A."/>
            <person name="Chen C."/>
            <person name="Yanf M."/>
            <person name="Daum C."/>
            <person name="Ng V."/>
            <person name="Clum A."/>
            <person name="Steindorff A."/>
            <person name="Ohm R."/>
            <person name="Martin F."/>
            <person name="Silar P."/>
            <person name="Natvig D."/>
            <person name="Lalanne C."/>
            <person name="Gautier V."/>
            <person name="Ament-Velasquez S.L."/>
            <person name="Kruys A."/>
            <person name="Hutchinson M.I."/>
            <person name="Powell A.J."/>
            <person name="Barry K."/>
            <person name="Miller A.N."/>
            <person name="Grigoriev I.V."/>
            <person name="Debuchy R."/>
            <person name="Gladieux P."/>
            <person name="Thoren M.H."/>
            <person name="Johannesson H."/>
        </authorList>
    </citation>
    <scope>NUCLEOTIDE SEQUENCE</scope>
    <source>
        <strain evidence="2">CBS 958.72</strain>
    </source>
</reference>
<proteinExistence type="predicted"/>
<sequence>MRIRSLSVSIPCATGPYTALAATLSPTEHRYRPFKGAGAVSSWKLALPRLVARQFDYASVSDVVLHLRYTDVDGGPMLRSAVTEALSLVSTQIAHVGARDGLRRRSQWSFQKWLSFRAVLRDSADDRVASMDLREVKAARLPFWGRSMPVNLESLTVVVGGGSKDKAFGVNFLIPALGEKTLDKTTLGDFKIAPSDPIRLCASHS</sequence>
<name>A0AAE0NIE1_9PEZI</name>
<comment type="caution">
    <text evidence="2">The sequence shown here is derived from an EMBL/GenBank/DDBJ whole genome shotgun (WGS) entry which is preliminary data.</text>
</comment>
<dbReference type="EMBL" id="JAULSN010000001">
    <property type="protein sequence ID" value="KAK3382097.1"/>
    <property type="molecule type" value="Genomic_DNA"/>
</dbReference>
<evidence type="ECO:0000259" key="1">
    <source>
        <dbReference type="Pfam" id="PF18276"/>
    </source>
</evidence>
<evidence type="ECO:0000313" key="3">
    <source>
        <dbReference type="Proteomes" id="UP001287356"/>
    </source>
</evidence>
<feature type="domain" description="Tc toxin complex TcA C-terminal TcB-binding" evidence="1">
    <location>
        <begin position="28"/>
        <end position="70"/>
    </location>
</feature>
<organism evidence="2 3">
    <name type="scientific">Lasiosphaeria ovina</name>
    <dbReference type="NCBI Taxonomy" id="92902"/>
    <lineage>
        <taxon>Eukaryota</taxon>
        <taxon>Fungi</taxon>
        <taxon>Dikarya</taxon>
        <taxon>Ascomycota</taxon>
        <taxon>Pezizomycotina</taxon>
        <taxon>Sordariomycetes</taxon>
        <taxon>Sordariomycetidae</taxon>
        <taxon>Sordariales</taxon>
        <taxon>Lasiosphaeriaceae</taxon>
        <taxon>Lasiosphaeria</taxon>
    </lineage>
</organism>
<dbReference type="AlphaFoldDB" id="A0AAE0NIE1"/>
<keyword evidence="3" id="KW-1185">Reference proteome</keyword>